<dbReference type="InterPro" id="IPR015943">
    <property type="entry name" value="WD40/YVTN_repeat-like_dom_sf"/>
</dbReference>
<evidence type="ECO:0000259" key="3">
    <source>
        <dbReference type="Pfam" id="PF23414"/>
    </source>
</evidence>
<evidence type="ECO:0000256" key="2">
    <source>
        <dbReference type="ARBA" id="ARBA00022737"/>
    </source>
</evidence>
<dbReference type="InterPro" id="IPR001680">
    <property type="entry name" value="WD40_rpt"/>
</dbReference>
<dbReference type="InterPro" id="IPR036322">
    <property type="entry name" value="WD40_repeat_dom_sf"/>
</dbReference>
<reference evidence="4 5" key="1">
    <citation type="journal article" date="2013" name="Curr. Biol.">
        <title>The Genome of the Foraminiferan Reticulomyxa filosa.</title>
        <authorList>
            <person name="Glockner G."/>
            <person name="Hulsmann N."/>
            <person name="Schleicher M."/>
            <person name="Noegel A.A."/>
            <person name="Eichinger L."/>
            <person name="Gallinger C."/>
            <person name="Pawlowski J."/>
            <person name="Sierra R."/>
            <person name="Euteneuer U."/>
            <person name="Pillet L."/>
            <person name="Moustafa A."/>
            <person name="Platzer M."/>
            <person name="Groth M."/>
            <person name="Szafranski K."/>
            <person name="Schliwa M."/>
        </authorList>
    </citation>
    <scope>NUCLEOTIDE SEQUENCE [LARGE SCALE GENOMIC DNA]</scope>
</reference>
<dbReference type="OrthoDB" id="47802at2759"/>
<dbReference type="Gene3D" id="2.130.10.10">
    <property type="entry name" value="YVTN repeat-like/Quinoprotein amine dehydrogenase"/>
    <property type="match status" value="1"/>
</dbReference>
<dbReference type="InterPro" id="IPR055442">
    <property type="entry name" value="Beta-prop_EML-like_2nd"/>
</dbReference>
<dbReference type="Pfam" id="PF23414">
    <property type="entry name" value="Beta-prop_EML_2"/>
    <property type="match status" value="1"/>
</dbReference>
<dbReference type="GO" id="GO:0008017">
    <property type="term" value="F:microtubule binding"/>
    <property type="evidence" value="ECO:0007669"/>
    <property type="project" value="TreeGrafter"/>
</dbReference>
<dbReference type="Proteomes" id="UP000023152">
    <property type="component" value="Unassembled WGS sequence"/>
</dbReference>
<proteinExistence type="predicted"/>
<evidence type="ECO:0000256" key="1">
    <source>
        <dbReference type="ARBA" id="ARBA00022574"/>
    </source>
</evidence>
<feature type="domain" description="EML-like second beta-propeller" evidence="3">
    <location>
        <begin position="22"/>
        <end position="311"/>
    </location>
</feature>
<keyword evidence="2" id="KW-0677">Repeat</keyword>
<comment type="caution">
    <text evidence="4">The sequence shown here is derived from an EMBL/GenBank/DDBJ whole genome shotgun (WGS) entry which is preliminary data.</text>
</comment>
<name>X6P0C7_RETFI</name>
<dbReference type="PANTHER" id="PTHR13720">
    <property type="entry name" value="WD-40 REPEAT PROTEIN"/>
    <property type="match status" value="1"/>
</dbReference>
<sequence length="373" mass="42719">MVTGHGEEIVDSQLVGVSDPTKHATVCQNGIVRVWNFDAMHMNAVCEQTYSIRNSSGKVSAIGWTCDNKYLIVGTTTNKLLIYLIQPFKLIKALFIPNETSSNHAKKPSIILKQAPQKSELPIIKVICSSFNGKLCAIGYGRKGYILDLRKGKRQFSLWDLDAIQMRDHISHMYMSKDNLWLCVISEKYETQYFNMAMSENILKPATALPPWTIEWWPKLPLTNWSLQGLYQEGWKEDELNDGDCLIDRSLAASGDKFGIVRLHTYPTLTKQPLFCALHHSTPVTSLFFLKDEHHLVTVNGNDKSIFCWKIEAPALELLHFFVFNKILNSNLLHFLLLLFCSSTKSFQLSYKMIVPITYLINFCQKIYWLLNN</sequence>
<dbReference type="SMART" id="SM00320">
    <property type="entry name" value="WD40"/>
    <property type="match status" value="2"/>
</dbReference>
<keyword evidence="1" id="KW-0853">WD repeat</keyword>
<dbReference type="SUPFAM" id="SSF50978">
    <property type="entry name" value="WD40 repeat-like"/>
    <property type="match status" value="1"/>
</dbReference>
<evidence type="ECO:0000313" key="4">
    <source>
        <dbReference type="EMBL" id="ETO30977.1"/>
    </source>
</evidence>
<evidence type="ECO:0000313" key="5">
    <source>
        <dbReference type="Proteomes" id="UP000023152"/>
    </source>
</evidence>
<dbReference type="EMBL" id="ASPP01005200">
    <property type="protein sequence ID" value="ETO30977.1"/>
    <property type="molecule type" value="Genomic_DNA"/>
</dbReference>
<protein>
    <submittedName>
        <fullName evidence="4">HELP domain containing protein</fullName>
    </submittedName>
</protein>
<keyword evidence="5" id="KW-1185">Reference proteome</keyword>
<dbReference type="AlphaFoldDB" id="X6P0C7"/>
<dbReference type="PANTHER" id="PTHR13720:SF33">
    <property type="entry name" value="HELP DOMAIN-CONTAINING PROTEIN"/>
    <property type="match status" value="1"/>
</dbReference>
<gene>
    <name evidence="4" type="ORF">RFI_06142</name>
</gene>
<accession>X6P0C7</accession>
<dbReference type="InterPro" id="IPR050630">
    <property type="entry name" value="WD_repeat_EMAP"/>
</dbReference>
<organism evidence="4 5">
    <name type="scientific">Reticulomyxa filosa</name>
    <dbReference type="NCBI Taxonomy" id="46433"/>
    <lineage>
        <taxon>Eukaryota</taxon>
        <taxon>Sar</taxon>
        <taxon>Rhizaria</taxon>
        <taxon>Retaria</taxon>
        <taxon>Foraminifera</taxon>
        <taxon>Monothalamids</taxon>
        <taxon>Reticulomyxidae</taxon>
        <taxon>Reticulomyxa</taxon>
    </lineage>
</organism>